<keyword evidence="2" id="KW-0548">Nucleotidyltransferase</keyword>
<keyword evidence="3" id="KW-1185">Reference proteome</keyword>
<dbReference type="GO" id="GO:0031012">
    <property type="term" value="C:extracellular matrix"/>
    <property type="evidence" value="ECO:0007669"/>
    <property type="project" value="TreeGrafter"/>
</dbReference>
<evidence type="ECO:0000313" key="2">
    <source>
        <dbReference type="EMBL" id="PKU28826.1"/>
    </source>
</evidence>
<keyword evidence="2" id="KW-0695">RNA-directed DNA polymerase</keyword>
<dbReference type="Proteomes" id="UP000233556">
    <property type="component" value="Unassembled WGS sequence"/>
</dbReference>
<dbReference type="EMBL" id="KZ519087">
    <property type="protein sequence ID" value="PKU28826.1"/>
    <property type="molecule type" value="Genomic_DNA"/>
</dbReference>
<dbReference type="Gene3D" id="3.60.10.10">
    <property type="entry name" value="Endonuclease/exonuclease/phosphatase"/>
    <property type="match status" value="1"/>
</dbReference>
<dbReference type="AlphaFoldDB" id="A0A2I0T4V4"/>
<feature type="domain" description="Reverse transcriptase" evidence="1">
    <location>
        <begin position="197"/>
        <end position="289"/>
    </location>
</feature>
<gene>
    <name evidence="2" type="ORF">llap_20870</name>
</gene>
<dbReference type="GO" id="GO:0007508">
    <property type="term" value="P:larval heart development"/>
    <property type="evidence" value="ECO:0007669"/>
    <property type="project" value="TreeGrafter"/>
</dbReference>
<dbReference type="Pfam" id="PF00078">
    <property type="entry name" value="RVT_1"/>
    <property type="match status" value="1"/>
</dbReference>
<dbReference type="OrthoDB" id="416454at2759"/>
<dbReference type="InterPro" id="IPR000477">
    <property type="entry name" value="RT_dom"/>
</dbReference>
<reference evidence="3" key="1">
    <citation type="submission" date="2017-11" db="EMBL/GenBank/DDBJ databases">
        <authorList>
            <person name="Lima N.C."/>
            <person name="Parody-Merino A.M."/>
            <person name="Battley P.F."/>
            <person name="Fidler A.E."/>
            <person name="Prosdocimi F."/>
        </authorList>
    </citation>
    <scope>NUCLEOTIDE SEQUENCE [LARGE SCALE GENOMIC DNA]</scope>
</reference>
<dbReference type="SUPFAM" id="SSF56219">
    <property type="entry name" value="DNase I-like"/>
    <property type="match status" value="1"/>
</dbReference>
<name>A0A2I0T4V4_LIMLA</name>
<evidence type="ECO:0000259" key="1">
    <source>
        <dbReference type="Pfam" id="PF00078"/>
    </source>
</evidence>
<accession>A0A2I0T4V4</accession>
<keyword evidence="2" id="KW-0808">Transferase</keyword>
<sequence length="298" mass="33759">MENKGDVVVAVYYQSPSQDDSTDELFYRQFGEISGSVALVLMGDFNFPHINWEYHIAETSRSGKILKFVEDNFLSQVLSEATRKDALLGLLFVNREGLRKCDVFNNTDRPWSSWSSESEDYNCGNICFPFVDIEIVRDHLYHLNVFKSMGPDGIHPRVLKELADVTAGTLSIIYQRSWKSGEVPADWKLANVIPVYKKGMREDPGNYRPVSLTSAPEKVTENIILGAIERHLKDNTVIRYSQHRFTKSKSCLTNVISFYNKVTHLMDEGKVVDVVFLDCGKAFDTVPVTGARMLALSQ</sequence>
<reference evidence="3" key="2">
    <citation type="submission" date="2017-12" db="EMBL/GenBank/DDBJ databases">
        <title>Genome sequence of the Bar-tailed Godwit (Limosa lapponica baueri).</title>
        <authorList>
            <person name="Lima N.C.B."/>
            <person name="Parody-Merino A.M."/>
            <person name="Battley P.F."/>
            <person name="Fidler A.E."/>
            <person name="Prosdocimi F."/>
        </authorList>
    </citation>
    <scope>NUCLEOTIDE SEQUENCE [LARGE SCALE GENOMIC DNA]</scope>
</reference>
<dbReference type="GO" id="GO:0003964">
    <property type="term" value="F:RNA-directed DNA polymerase activity"/>
    <property type="evidence" value="ECO:0007669"/>
    <property type="project" value="UniProtKB-KW"/>
</dbReference>
<dbReference type="PANTHER" id="PTHR33395">
    <property type="entry name" value="TRANSCRIPTASE, PUTATIVE-RELATED-RELATED"/>
    <property type="match status" value="1"/>
</dbReference>
<organism evidence="2 3">
    <name type="scientific">Limosa lapponica baueri</name>
    <dbReference type="NCBI Taxonomy" id="1758121"/>
    <lineage>
        <taxon>Eukaryota</taxon>
        <taxon>Metazoa</taxon>
        <taxon>Chordata</taxon>
        <taxon>Craniata</taxon>
        <taxon>Vertebrata</taxon>
        <taxon>Euteleostomi</taxon>
        <taxon>Archelosauria</taxon>
        <taxon>Archosauria</taxon>
        <taxon>Dinosauria</taxon>
        <taxon>Saurischia</taxon>
        <taxon>Theropoda</taxon>
        <taxon>Coelurosauria</taxon>
        <taxon>Aves</taxon>
        <taxon>Neognathae</taxon>
        <taxon>Neoaves</taxon>
        <taxon>Charadriiformes</taxon>
        <taxon>Scolopacidae</taxon>
        <taxon>Limosa</taxon>
    </lineage>
</organism>
<protein>
    <submittedName>
        <fullName evidence="2">Rna-directed dna polymerase from mobile element jockey-like</fullName>
    </submittedName>
</protein>
<dbReference type="GO" id="GO:0061343">
    <property type="term" value="P:cell adhesion involved in heart morphogenesis"/>
    <property type="evidence" value="ECO:0007669"/>
    <property type="project" value="TreeGrafter"/>
</dbReference>
<evidence type="ECO:0000313" key="3">
    <source>
        <dbReference type="Proteomes" id="UP000233556"/>
    </source>
</evidence>
<dbReference type="InterPro" id="IPR036691">
    <property type="entry name" value="Endo/exonu/phosph_ase_sf"/>
</dbReference>
<dbReference type="PANTHER" id="PTHR33395:SF22">
    <property type="entry name" value="REVERSE TRANSCRIPTASE DOMAIN-CONTAINING PROTEIN"/>
    <property type="match status" value="1"/>
</dbReference>
<proteinExistence type="predicted"/>